<evidence type="ECO:0000256" key="5">
    <source>
        <dbReference type="ARBA" id="ARBA00022984"/>
    </source>
</evidence>
<evidence type="ECO:0000313" key="9">
    <source>
        <dbReference type="EMBL" id="AWI83440.1"/>
    </source>
</evidence>
<dbReference type="InterPro" id="IPR038063">
    <property type="entry name" value="Transpep_catalytic_dom"/>
</dbReference>
<dbReference type="InterPro" id="IPR002477">
    <property type="entry name" value="Peptidoglycan-bd-like"/>
</dbReference>
<dbReference type="InterPro" id="IPR005490">
    <property type="entry name" value="LD_TPept_cat_dom"/>
</dbReference>
<dbReference type="Gene3D" id="1.10.101.10">
    <property type="entry name" value="PGBD-like superfamily/PGBD"/>
    <property type="match status" value="1"/>
</dbReference>
<feature type="active site" description="Nucleophile" evidence="7">
    <location>
        <position position="468"/>
    </location>
</feature>
<dbReference type="EMBL" id="CP022189">
    <property type="protein sequence ID" value="AWI83440.1"/>
    <property type="molecule type" value="Genomic_DNA"/>
</dbReference>
<dbReference type="PROSITE" id="PS52029">
    <property type="entry name" value="LD_TPASE"/>
    <property type="match status" value="1"/>
</dbReference>
<dbReference type="InterPro" id="IPR036366">
    <property type="entry name" value="PGBDSf"/>
</dbReference>
<dbReference type="InterPro" id="IPR036365">
    <property type="entry name" value="PGBD-like_sf"/>
</dbReference>
<comment type="pathway">
    <text evidence="1 7">Cell wall biogenesis; peptidoglycan biosynthesis.</text>
</comment>
<keyword evidence="5 7" id="KW-0573">Peptidoglycan synthesis</keyword>
<dbReference type="InterPro" id="IPR052905">
    <property type="entry name" value="LD-transpeptidase_YkuD-like"/>
</dbReference>
<accession>A0A2U8HCM7</accession>
<organism evidence="9 10">
    <name type="scientific">Alloyangia pacifica</name>
    <dbReference type="NCBI Taxonomy" id="311180"/>
    <lineage>
        <taxon>Bacteria</taxon>
        <taxon>Pseudomonadati</taxon>
        <taxon>Pseudomonadota</taxon>
        <taxon>Alphaproteobacteria</taxon>
        <taxon>Rhodobacterales</taxon>
        <taxon>Roseobacteraceae</taxon>
        <taxon>Alloyangia</taxon>
    </lineage>
</organism>
<dbReference type="GO" id="GO:0008360">
    <property type="term" value="P:regulation of cell shape"/>
    <property type="evidence" value="ECO:0007669"/>
    <property type="project" value="UniProtKB-UniRule"/>
</dbReference>
<feature type="domain" description="L,D-TPase catalytic" evidence="8">
    <location>
        <begin position="318"/>
        <end position="493"/>
    </location>
</feature>
<evidence type="ECO:0000256" key="4">
    <source>
        <dbReference type="ARBA" id="ARBA00022960"/>
    </source>
</evidence>
<gene>
    <name evidence="9" type="ORF">CEW88_07000</name>
</gene>
<dbReference type="GO" id="GO:0071555">
    <property type="term" value="P:cell wall organization"/>
    <property type="evidence" value="ECO:0007669"/>
    <property type="project" value="UniProtKB-UniRule"/>
</dbReference>
<dbReference type="AlphaFoldDB" id="A0A2U8HCM7"/>
<dbReference type="KEGG" id="ypac:CEW88_07000"/>
<dbReference type="UniPathway" id="UPA00219"/>
<evidence type="ECO:0000256" key="7">
    <source>
        <dbReference type="PROSITE-ProRule" id="PRU01373"/>
    </source>
</evidence>
<dbReference type="CDD" id="cd16913">
    <property type="entry name" value="YkuD_like"/>
    <property type="match status" value="1"/>
</dbReference>
<evidence type="ECO:0000313" key="10">
    <source>
        <dbReference type="Proteomes" id="UP000244915"/>
    </source>
</evidence>
<keyword evidence="3" id="KW-0808">Transferase</keyword>
<dbReference type="GO" id="GO:0004180">
    <property type="term" value="F:carboxypeptidase activity"/>
    <property type="evidence" value="ECO:0007669"/>
    <property type="project" value="UniProtKB-ARBA"/>
</dbReference>
<dbReference type="Pfam" id="PF03734">
    <property type="entry name" value="YkuD"/>
    <property type="match status" value="1"/>
</dbReference>
<dbReference type="InterPro" id="IPR045380">
    <property type="entry name" value="LD_TPept_scaffold_dom"/>
</dbReference>
<dbReference type="GO" id="GO:0016740">
    <property type="term" value="F:transferase activity"/>
    <property type="evidence" value="ECO:0007669"/>
    <property type="project" value="UniProtKB-KW"/>
</dbReference>
<dbReference type="SUPFAM" id="SSF141523">
    <property type="entry name" value="L,D-transpeptidase catalytic domain-like"/>
    <property type="match status" value="1"/>
</dbReference>
<evidence type="ECO:0000259" key="8">
    <source>
        <dbReference type="PROSITE" id="PS52029"/>
    </source>
</evidence>
<dbReference type="SUPFAM" id="SSF47090">
    <property type="entry name" value="PGBD-like"/>
    <property type="match status" value="1"/>
</dbReference>
<evidence type="ECO:0000256" key="2">
    <source>
        <dbReference type="ARBA" id="ARBA00005992"/>
    </source>
</evidence>
<dbReference type="Pfam" id="PF01471">
    <property type="entry name" value="PG_binding_1"/>
    <property type="match status" value="1"/>
</dbReference>
<keyword evidence="6 7" id="KW-0961">Cell wall biogenesis/degradation</keyword>
<keyword evidence="4 7" id="KW-0133">Cell shape</keyword>
<dbReference type="Gene3D" id="2.40.440.10">
    <property type="entry name" value="L,D-transpeptidase catalytic domain-like"/>
    <property type="match status" value="1"/>
</dbReference>
<dbReference type="Pfam" id="PF20142">
    <property type="entry name" value="Scaffold"/>
    <property type="match status" value="1"/>
</dbReference>
<dbReference type="GO" id="GO:0009252">
    <property type="term" value="P:peptidoglycan biosynthetic process"/>
    <property type="evidence" value="ECO:0007669"/>
    <property type="project" value="UniProtKB-UniPathway"/>
</dbReference>
<dbReference type="OrthoDB" id="9778545at2"/>
<dbReference type="Proteomes" id="UP000244915">
    <property type="component" value="Chromosome 1"/>
</dbReference>
<name>A0A2U8HCM7_9RHOB</name>
<evidence type="ECO:0000256" key="3">
    <source>
        <dbReference type="ARBA" id="ARBA00022679"/>
    </source>
</evidence>
<sequence length="557" mass="61593">MGKLRNLRRGSGLVGLVLAGALIALPAGRAGAQELSQGLSEQVAQDVTQGLSMTAYRQAVAENLSGNEGLAAFYRMRDFAPIWTGPDDTAALRRAALIEAFGTASVHGLPTQRYDLDGLIRKMRHVEGERARGELEVELSRAFLQYAHDLQSGILNPHDADSGIKREAPRRDPKILLEVLAASDPHQVLQHLAPSSDEYARLLRAKLKLEKIVSRGGWGPTVRTAKLELGQRGGDVIVLRDRLIAMGYLEPTLSAEYDDTLRSAVMRFQESHGLAVDGVAGSSTLSQLNISAEDRLKSVLVAMERERWLNLPEGLGKRHIMVNLTDFHAEIVDDGKVTFETRSVVGSPEDDRRTPEFSDKMEFMVINPSWYVPRSIVVKEYLPLLRNNPGAAGHLEITDRQGRPVNRANGFSQYTASSFPFAMRQPPGPRNALGTVKFMFPNKYNIYLHDTPSKSLFDRNQRTFSHGCVRLSDPHDFAYALLAPQTSDPVRFFQSKLGTGRETRVNLDQPVPVHLIYRTAFTTVKGEMEYRADVYGRDARIWDALSAAGVVLAGGPS</sequence>
<feature type="active site" description="Proton donor/acceptor" evidence="7">
    <location>
        <position position="449"/>
    </location>
</feature>
<evidence type="ECO:0000256" key="1">
    <source>
        <dbReference type="ARBA" id="ARBA00004752"/>
    </source>
</evidence>
<reference evidence="9 10" key="1">
    <citation type="submission" date="2017-06" db="EMBL/GenBank/DDBJ databases">
        <title>Yangia sp. YSBP01 complete genome sequence.</title>
        <authorList>
            <person name="Woo J.-H."/>
            <person name="Kim H.-S."/>
        </authorList>
    </citation>
    <scope>NUCLEOTIDE SEQUENCE [LARGE SCALE GENOMIC DNA]</scope>
    <source>
        <strain evidence="9 10">YSBP01</strain>
    </source>
</reference>
<dbReference type="PANTHER" id="PTHR41533:SF2">
    <property type="entry name" value="BLR7131 PROTEIN"/>
    <property type="match status" value="1"/>
</dbReference>
<dbReference type="PANTHER" id="PTHR41533">
    <property type="entry name" value="L,D-TRANSPEPTIDASE HI_1667-RELATED"/>
    <property type="match status" value="1"/>
</dbReference>
<protein>
    <submittedName>
        <fullName evidence="9">Murein L,D-transpeptidase</fullName>
    </submittedName>
</protein>
<comment type="similarity">
    <text evidence="2">Belongs to the YkuD family.</text>
</comment>
<proteinExistence type="inferred from homology"/>
<evidence type="ECO:0000256" key="6">
    <source>
        <dbReference type="ARBA" id="ARBA00023316"/>
    </source>
</evidence>